<evidence type="ECO:0000256" key="1">
    <source>
        <dbReference type="ARBA" id="ARBA00022690"/>
    </source>
</evidence>
<feature type="domain" description="BPTI/Kunitz inhibitor" evidence="5">
    <location>
        <begin position="21"/>
        <end position="80"/>
    </location>
</feature>
<evidence type="ECO:0000259" key="5">
    <source>
        <dbReference type="PROSITE" id="PS50279"/>
    </source>
</evidence>
<keyword evidence="2" id="KW-0722">Serine protease inhibitor</keyword>
<sequence length="367" mass="40195">MIGPGTGQTSSPTNQKDRNICEQPPLKTEGGGDIPAISCTAYIPKWTFDSSQGNCVQYIYGGCRGSENLFDTQKQCQAACMPGSFFFVSQERNRCEWFLYGGCEGNENRFSTPEECLRVCGGDQPLIAENSLGGLKNRDKCFYGGQLYAVGEVISETTRDEPCWVNCRCRESFRNRGLAVIDCVIPECPELLGGPSESRDPNCVPLYRPNSCCAYSYDCQNRTESNYACTYEGKGYVKEERFYLEADGGVRCECGDAFTGPGSPACRKPPCGFLVHYQEKLKLGCAPVYLEGGRRCPIDWVCPGAREQRESTGSTATVEVPSPSGEMSDSYGYGYHSRPSISRPSASNPSASYQFAALGEAPTTHTR</sequence>
<dbReference type="CDD" id="cd00109">
    <property type="entry name" value="Kunitz-type"/>
    <property type="match status" value="1"/>
</dbReference>
<dbReference type="Proteomes" id="UP000677054">
    <property type="component" value="Unassembled WGS sequence"/>
</dbReference>
<dbReference type="PROSITE" id="PS50279">
    <property type="entry name" value="BPTI_KUNITZ_2"/>
    <property type="match status" value="2"/>
</dbReference>
<dbReference type="Pfam" id="PF00014">
    <property type="entry name" value="Kunitz_BPTI"/>
    <property type="match status" value="2"/>
</dbReference>
<dbReference type="EMBL" id="LR899639">
    <property type="protein sequence ID" value="CAD7241324.1"/>
    <property type="molecule type" value="Genomic_DNA"/>
</dbReference>
<protein>
    <recommendedName>
        <fullName evidence="5">BPTI/Kunitz inhibitor domain-containing protein</fullName>
    </recommendedName>
</protein>
<dbReference type="GO" id="GO:0004867">
    <property type="term" value="F:serine-type endopeptidase inhibitor activity"/>
    <property type="evidence" value="ECO:0007669"/>
    <property type="project" value="UniProtKB-KW"/>
</dbReference>
<dbReference type="GO" id="GO:0005615">
    <property type="term" value="C:extracellular space"/>
    <property type="evidence" value="ECO:0007669"/>
    <property type="project" value="TreeGrafter"/>
</dbReference>
<feature type="compositionally biased region" description="Polar residues" evidence="4">
    <location>
        <begin position="339"/>
        <end position="353"/>
    </location>
</feature>
<dbReference type="InterPro" id="IPR036880">
    <property type="entry name" value="Kunitz_BPTI_sf"/>
</dbReference>
<organism evidence="6">
    <name type="scientific">Darwinula stevensoni</name>
    <dbReference type="NCBI Taxonomy" id="69355"/>
    <lineage>
        <taxon>Eukaryota</taxon>
        <taxon>Metazoa</taxon>
        <taxon>Ecdysozoa</taxon>
        <taxon>Arthropoda</taxon>
        <taxon>Crustacea</taxon>
        <taxon>Oligostraca</taxon>
        <taxon>Ostracoda</taxon>
        <taxon>Podocopa</taxon>
        <taxon>Podocopida</taxon>
        <taxon>Darwinulocopina</taxon>
        <taxon>Darwinuloidea</taxon>
        <taxon>Darwinulidae</taxon>
        <taxon>Darwinula</taxon>
    </lineage>
</organism>
<evidence type="ECO:0000313" key="7">
    <source>
        <dbReference type="Proteomes" id="UP000677054"/>
    </source>
</evidence>
<dbReference type="PANTHER" id="PTHR10083:SF374">
    <property type="entry name" value="BPTI_KUNITZ INHIBITOR DOMAIN-CONTAINING PROTEIN"/>
    <property type="match status" value="1"/>
</dbReference>
<dbReference type="FunFam" id="4.10.410.10:FF:000020">
    <property type="entry name" value="Collagen, type VI, alpha 3"/>
    <property type="match status" value="1"/>
</dbReference>
<name>A0A7R8X210_9CRUS</name>
<dbReference type="SMART" id="SM00131">
    <property type="entry name" value="KU"/>
    <property type="match status" value="2"/>
</dbReference>
<proteinExistence type="predicted"/>
<keyword evidence="3" id="KW-1015">Disulfide bond</keyword>
<dbReference type="OrthoDB" id="365605at2759"/>
<evidence type="ECO:0000256" key="4">
    <source>
        <dbReference type="SAM" id="MobiDB-lite"/>
    </source>
</evidence>
<dbReference type="AlphaFoldDB" id="A0A7R8X210"/>
<dbReference type="InterPro" id="IPR050098">
    <property type="entry name" value="TFPI/VKTCI-like"/>
</dbReference>
<gene>
    <name evidence="6" type="ORF">DSTB1V02_LOCUS1320</name>
</gene>
<evidence type="ECO:0000313" key="6">
    <source>
        <dbReference type="EMBL" id="CAD7241324.1"/>
    </source>
</evidence>
<dbReference type="InterPro" id="IPR020901">
    <property type="entry name" value="Prtase_inh_Kunz-CS"/>
</dbReference>
<dbReference type="PRINTS" id="PR00759">
    <property type="entry name" value="BASICPTASE"/>
</dbReference>
<evidence type="ECO:0000256" key="3">
    <source>
        <dbReference type="ARBA" id="ARBA00023157"/>
    </source>
</evidence>
<dbReference type="Gene3D" id="4.10.410.10">
    <property type="entry name" value="Pancreatic trypsin inhibitor Kunitz domain"/>
    <property type="match status" value="2"/>
</dbReference>
<reference evidence="6" key="1">
    <citation type="submission" date="2020-11" db="EMBL/GenBank/DDBJ databases">
        <authorList>
            <person name="Tran Van P."/>
        </authorList>
    </citation>
    <scope>NUCLEOTIDE SEQUENCE</scope>
</reference>
<dbReference type="EMBL" id="CAJPEV010000122">
    <property type="protein sequence ID" value="CAG0880944.1"/>
    <property type="molecule type" value="Genomic_DNA"/>
</dbReference>
<feature type="domain" description="BPTI/Kunitz inhibitor" evidence="5">
    <location>
        <begin position="76"/>
        <end position="120"/>
    </location>
</feature>
<dbReference type="SUPFAM" id="SSF57362">
    <property type="entry name" value="BPTI-like"/>
    <property type="match status" value="2"/>
</dbReference>
<feature type="region of interest" description="Disordered" evidence="4">
    <location>
        <begin position="1"/>
        <end position="29"/>
    </location>
</feature>
<dbReference type="PANTHER" id="PTHR10083">
    <property type="entry name" value="KUNITZ-TYPE PROTEASE INHIBITOR-RELATED"/>
    <property type="match status" value="1"/>
</dbReference>
<accession>A0A7R8X210</accession>
<dbReference type="PROSITE" id="PS00280">
    <property type="entry name" value="BPTI_KUNITZ_1"/>
    <property type="match status" value="1"/>
</dbReference>
<keyword evidence="1" id="KW-0646">Protease inhibitor</keyword>
<keyword evidence="7" id="KW-1185">Reference proteome</keyword>
<dbReference type="InterPro" id="IPR002223">
    <property type="entry name" value="Kunitz_BPTI"/>
</dbReference>
<evidence type="ECO:0000256" key="2">
    <source>
        <dbReference type="ARBA" id="ARBA00022900"/>
    </source>
</evidence>
<feature type="region of interest" description="Disordered" evidence="4">
    <location>
        <begin position="311"/>
        <end position="367"/>
    </location>
</feature>